<accession>A0A6C0KVD0</accession>
<feature type="transmembrane region" description="Helical" evidence="1">
    <location>
        <begin position="127"/>
        <end position="145"/>
    </location>
</feature>
<evidence type="ECO:0000256" key="1">
    <source>
        <dbReference type="SAM" id="Phobius"/>
    </source>
</evidence>
<proteinExistence type="predicted"/>
<reference evidence="2" key="1">
    <citation type="journal article" date="2020" name="Nature">
        <title>Giant virus diversity and host interactions through global metagenomics.</title>
        <authorList>
            <person name="Schulz F."/>
            <person name="Roux S."/>
            <person name="Paez-Espino D."/>
            <person name="Jungbluth S."/>
            <person name="Walsh D.A."/>
            <person name="Denef V.J."/>
            <person name="McMahon K.D."/>
            <person name="Konstantinidis K.T."/>
            <person name="Eloe-Fadrosh E.A."/>
            <person name="Kyrpides N.C."/>
            <person name="Woyke T."/>
        </authorList>
    </citation>
    <scope>NUCLEOTIDE SEQUENCE</scope>
    <source>
        <strain evidence="2">GVMAG-S-3300013094-100</strain>
    </source>
</reference>
<name>A0A6C0KVD0_9ZZZZ</name>
<feature type="transmembrane region" description="Helical" evidence="1">
    <location>
        <begin position="46"/>
        <end position="64"/>
    </location>
</feature>
<sequence length="147" mass="16793">MNKRLLFVFIIIIVDFIYVYNSQNVYNKTFDQINSKSENINTNRKIIGALSAYTFMAIGWYFLIGTKIESLLGPSGSSGNSKKQISNVIAIGAWCGFLYAALVYGVYNFTMYASVEKWSGYIMMRDITWGFTSSILMSIIYALWYTH</sequence>
<organism evidence="2">
    <name type="scientific">viral metagenome</name>
    <dbReference type="NCBI Taxonomy" id="1070528"/>
    <lineage>
        <taxon>unclassified sequences</taxon>
        <taxon>metagenomes</taxon>
        <taxon>organismal metagenomes</taxon>
    </lineage>
</organism>
<dbReference type="Pfam" id="PF09945">
    <property type="entry name" value="DUF2177"/>
    <property type="match status" value="1"/>
</dbReference>
<keyword evidence="1" id="KW-1133">Transmembrane helix</keyword>
<keyword evidence="1" id="KW-0812">Transmembrane</keyword>
<dbReference type="InterPro" id="IPR018687">
    <property type="entry name" value="DUF2177_membr"/>
</dbReference>
<feature type="transmembrane region" description="Helical" evidence="1">
    <location>
        <begin position="85"/>
        <end position="107"/>
    </location>
</feature>
<keyword evidence="1" id="KW-0472">Membrane</keyword>
<evidence type="ECO:0008006" key="3">
    <source>
        <dbReference type="Google" id="ProtNLM"/>
    </source>
</evidence>
<protein>
    <recommendedName>
        <fullName evidence="3">DUF1761 domain-containing protein</fullName>
    </recommendedName>
</protein>
<dbReference type="EMBL" id="MN740978">
    <property type="protein sequence ID" value="QHU21096.1"/>
    <property type="molecule type" value="Genomic_DNA"/>
</dbReference>
<feature type="transmembrane region" description="Helical" evidence="1">
    <location>
        <begin position="5"/>
        <end position="26"/>
    </location>
</feature>
<evidence type="ECO:0000313" key="2">
    <source>
        <dbReference type="EMBL" id="QHU21096.1"/>
    </source>
</evidence>
<dbReference type="AlphaFoldDB" id="A0A6C0KVD0"/>